<dbReference type="EMBL" id="LR798231">
    <property type="protein sequence ID" value="CAB5208612.1"/>
    <property type="molecule type" value="Genomic_DNA"/>
</dbReference>
<accession>A0A6J5KW85</accession>
<evidence type="ECO:0000313" key="3">
    <source>
        <dbReference type="EMBL" id="CAB5208612.1"/>
    </source>
</evidence>
<sequence length="91" mass="9569">MKILSDLGYTDNAIALAQAKGRAAIDTAKESQVARQKAYGMEDGFDLSKVEGISVKARQEKTAADKAEEAAKKAAEATATPAPMVEATKPE</sequence>
<gene>
    <name evidence="3" type="ORF">UFOVP181_87</name>
    <name evidence="2" type="ORF">UFOVP57_75</name>
</gene>
<protein>
    <submittedName>
        <fullName evidence="2">Uncharacterized protein</fullName>
    </submittedName>
</protein>
<evidence type="ECO:0000313" key="2">
    <source>
        <dbReference type="EMBL" id="CAB4125237.1"/>
    </source>
</evidence>
<feature type="region of interest" description="Disordered" evidence="1">
    <location>
        <begin position="61"/>
        <end position="91"/>
    </location>
</feature>
<organism evidence="2">
    <name type="scientific">uncultured Caudovirales phage</name>
    <dbReference type="NCBI Taxonomy" id="2100421"/>
    <lineage>
        <taxon>Viruses</taxon>
        <taxon>Duplodnaviria</taxon>
        <taxon>Heunggongvirae</taxon>
        <taxon>Uroviricota</taxon>
        <taxon>Caudoviricetes</taxon>
        <taxon>Peduoviridae</taxon>
        <taxon>Maltschvirus</taxon>
        <taxon>Maltschvirus maltsch</taxon>
    </lineage>
</organism>
<feature type="compositionally biased region" description="Basic and acidic residues" evidence="1">
    <location>
        <begin position="61"/>
        <end position="75"/>
    </location>
</feature>
<name>A0A6J5KW85_9CAUD</name>
<reference evidence="2" key="1">
    <citation type="submission" date="2020-04" db="EMBL/GenBank/DDBJ databases">
        <authorList>
            <person name="Chiriac C."/>
            <person name="Salcher M."/>
            <person name="Ghai R."/>
            <person name="Kavagutti S V."/>
        </authorList>
    </citation>
    <scope>NUCLEOTIDE SEQUENCE</scope>
</reference>
<feature type="compositionally biased region" description="Low complexity" evidence="1">
    <location>
        <begin position="76"/>
        <end position="91"/>
    </location>
</feature>
<proteinExistence type="predicted"/>
<evidence type="ECO:0000256" key="1">
    <source>
        <dbReference type="SAM" id="MobiDB-lite"/>
    </source>
</evidence>
<dbReference type="EMBL" id="LR796187">
    <property type="protein sequence ID" value="CAB4125237.1"/>
    <property type="molecule type" value="Genomic_DNA"/>
</dbReference>